<accession>A0A1R0H1T8</accession>
<evidence type="ECO:0000256" key="1">
    <source>
        <dbReference type="SAM" id="MobiDB-lite"/>
    </source>
</evidence>
<evidence type="ECO:0000256" key="2">
    <source>
        <dbReference type="SAM" id="Phobius"/>
    </source>
</evidence>
<sequence>MGDSKKKTIGEKDSLAVEGSTSNSPKSELEILYYDSDENNAGVLTKGEFGYLDADEVPLNPFERKLSIEEAFGSVREGILKEMKSITAKSIPLMVGSFFSAFALFLETSCFGYLGKKRTSHLFYYYFIW</sequence>
<dbReference type="STRING" id="133383.A0A1R0H1T8"/>
<organism evidence="3 4">
    <name type="scientific">Smittium mucronatum</name>
    <dbReference type="NCBI Taxonomy" id="133383"/>
    <lineage>
        <taxon>Eukaryota</taxon>
        <taxon>Fungi</taxon>
        <taxon>Fungi incertae sedis</taxon>
        <taxon>Zoopagomycota</taxon>
        <taxon>Kickxellomycotina</taxon>
        <taxon>Harpellomycetes</taxon>
        <taxon>Harpellales</taxon>
        <taxon>Legeriomycetaceae</taxon>
        <taxon>Smittium</taxon>
    </lineage>
</organism>
<proteinExistence type="predicted"/>
<dbReference type="EMBL" id="LSSL01001069">
    <property type="protein sequence ID" value="OLY83104.1"/>
    <property type="molecule type" value="Genomic_DNA"/>
</dbReference>
<dbReference type="Proteomes" id="UP000187455">
    <property type="component" value="Unassembled WGS sequence"/>
</dbReference>
<dbReference type="AlphaFoldDB" id="A0A1R0H1T8"/>
<keyword evidence="4" id="KW-1185">Reference proteome</keyword>
<feature type="compositionally biased region" description="Basic and acidic residues" evidence="1">
    <location>
        <begin position="1"/>
        <end position="15"/>
    </location>
</feature>
<name>A0A1R0H1T8_9FUNG</name>
<keyword evidence="2" id="KW-0472">Membrane</keyword>
<evidence type="ECO:0000313" key="4">
    <source>
        <dbReference type="Proteomes" id="UP000187455"/>
    </source>
</evidence>
<reference evidence="3 4" key="1">
    <citation type="journal article" date="2016" name="Mol. Biol. Evol.">
        <title>Genome-Wide Survey of Gut Fungi (Harpellales) Reveals the First Horizontally Transferred Ubiquitin Gene from a Mosquito Host.</title>
        <authorList>
            <person name="Wang Y."/>
            <person name="White M.M."/>
            <person name="Kvist S."/>
            <person name="Moncalvo J.M."/>
        </authorList>
    </citation>
    <scope>NUCLEOTIDE SEQUENCE [LARGE SCALE GENOMIC DNA]</scope>
    <source>
        <strain evidence="3 4">ALG-7-W6</strain>
    </source>
</reference>
<comment type="caution">
    <text evidence="3">The sequence shown here is derived from an EMBL/GenBank/DDBJ whole genome shotgun (WGS) entry which is preliminary data.</text>
</comment>
<gene>
    <name evidence="3" type="ORF">AYI68_g2763</name>
</gene>
<protein>
    <submittedName>
        <fullName evidence="3">Uncharacterized protein</fullName>
    </submittedName>
</protein>
<keyword evidence="2" id="KW-1133">Transmembrane helix</keyword>
<feature type="transmembrane region" description="Helical" evidence="2">
    <location>
        <begin position="91"/>
        <end position="114"/>
    </location>
</feature>
<feature type="region of interest" description="Disordered" evidence="1">
    <location>
        <begin position="1"/>
        <end position="25"/>
    </location>
</feature>
<evidence type="ECO:0000313" key="3">
    <source>
        <dbReference type="EMBL" id="OLY83104.1"/>
    </source>
</evidence>
<keyword evidence="2" id="KW-0812">Transmembrane</keyword>